<dbReference type="AlphaFoldDB" id="A0A2U1SR07"/>
<sequence length="215" mass="22468">MDTGRMMRRYFAILSISALMASGARAFDFPNPLSVFGGGEKEPQKSDRPAQAAPGAAIDCPEILVDTGAATLRVPPGADNSSVRYQLSLSHLARECSVSGDQILIKVGVEGAAVLGPAGQPGSFSGTLKIAARRQKDESILASKSYHVTASVPAGAARGEFRVISEPLSVPYLGAQAADDYEILVGFEGGAADRAAPAQKRRKRQARTPTEASPD</sequence>
<evidence type="ECO:0000256" key="1">
    <source>
        <dbReference type="SAM" id="MobiDB-lite"/>
    </source>
</evidence>
<comment type="caution">
    <text evidence="3">The sequence shown here is derived from an EMBL/GenBank/DDBJ whole genome shotgun (WGS) entry which is preliminary data.</text>
</comment>
<dbReference type="Proteomes" id="UP000245137">
    <property type="component" value="Unassembled WGS sequence"/>
</dbReference>
<name>A0A2U1SR07_METSR</name>
<proteinExistence type="predicted"/>
<feature type="region of interest" description="Disordered" evidence="1">
    <location>
        <begin position="193"/>
        <end position="215"/>
    </location>
</feature>
<dbReference type="RefSeq" id="WP_108917108.1">
    <property type="nucleotide sequence ID" value="NZ_BGJY01000002.1"/>
</dbReference>
<dbReference type="OrthoDB" id="8446614at2"/>
<protein>
    <submittedName>
        <fullName evidence="3">Uncharacterized protein</fullName>
    </submittedName>
</protein>
<feature type="signal peptide" evidence="2">
    <location>
        <begin position="1"/>
        <end position="26"/>
    </location>
</feature>
<accession>A0A2U1SR07</accession>
<evidence type="ECO:0000313" key="4">
    <source>
        <dbReference type="Proteomes" id="UP000245137"/>
    </source>
</evidence>
<reference evidence="3 4" key="1">
    <citation type="journal article" date="2018" name="Appl. Microbiol. Biotechnol.">
        <title>Co-cultivation of the strictly anaerobic methanogen Methanosarcina barkeri with aerobic methanotrophs in an oxygen-limited membrane bioreactor.</title>
        <authorList>
            <person name="In 't Zandt M.H."/>
            <person name="van den Bosch T.J.M."/>
            <person name="Rijkers R."/>
            <person name="van Kessel M.A.H.J."/>
            <person name="Jetten M.S.M."/>
            <person name="Welte C.U."/>
        </authorList>
    </citation>
    <scope>NUCLEOTIDE SEQUENCE [LARGE SCALE GENOMIC DNA]</scope>
    <source>
        <strain evidence="3 4">DSM 17706</strain>
    </source>
</reference>
<organism evidence="3 4">
    <name type="scientific">Methylosinus sporium</name>
    <dbReference type="NCBI Taxonomy" id="428"/>
    <lineage>
        <taxon>Bacteria</taxon>
        <taxon>Pseudomonadati</taxon>
        <taxon>Pseudomonadota</taxon>
        <taxon>Alphaproteobacteria</taxon>
        <taxon>Hyphomicrobiales</taxon>
        <taxon>Methylocystaceae</taxon>
        <taxon>Methylosinus</taxon>
    </lineage>
</organism>
<feature type="chain" id="PRO_5015582638" evidence="2">
    <location>
        <begin position="27"/>
        <end position="215"/>
    </location>
</feature>
<evidence type="ECO:0000256" key="2">
    <source>
        <dbReference type="SAM" id="SignalP"/>
    </source>
</evidence>
<keyword evidence="4" id="KW-1185">Reference proteome</keyword>
<keyword evidence="2" id="KW-0732">Signal</keyword>
<dbReference type="EMBL" id="PUIV01000012">
    <property type="protein sequence ID" value="PWB94048.1"/>
    <property type="molecule type" value="Genomic_DNA"/>
</dbReference>
<evidence type="ECO:0000313" key="3">
    <source>
        <dbReference type="EMBL" id="PWB94048.1"/>
    </source>
</evidence>
<gene>
    <name evidence="3" type="ORF">C5689_09835</name>
</gene>